<keyword evidence="3" id="KW-0349">Heme</keyword>
<evidence type="ECO:0000256" key="3">
    <source>
        <dbReference type="ARBA" id="ARBA00022617"/>
    </source>
</evidence>
<evidence type="ECO:0000256" key="7">
    <source>
        <dbReference type="ARBA" id="ARBA00023026"/>
    </source>
</evidence>
<keyword evidence="8" id="KW-0503">Monooxygenase</keyword>
<dbReference type="Proteomes" id="UP000249056">
    <property type="component" value="Unassembled WGS sequence"/>
</dbReference>
<dbReference type="GO" id="GO:0016705">
    <property type="term" value="F:oxidoreductase activity, acting on paired donors, with incorporation or reduction of molecular oxygen"/>
    <property type="evidence" value="ECO:0007669"/>
    <property type="project" value="InterPro"/>
</dbReference>
<dbReference type="GO" id="GO:0020037">
    <property type="term" value="F:heme binding"/>
    <property type="evidence" value="ECO:0007669"/>
    <property type="project" value="InterPro"/>
</dbReference>
<dbReference type="Pfam" id="PF00067">
    <property type="entry name" value="p450"/>
    <property type="match status" value="1"/>
</dbReference>
<keyword evidence="4" id="KW-0479">Metal-binding</keyword>
<feature type="region of interest" description="Disordered" evidence="9">
    <location>
        <begin position="256"/>
        <end position="275"/>
    </location>
</feature>
<evidence type="ECO:0000256" key="9">
    <source>
        <dbReference type="SAM" id="MobiDB-lite"/>
    </source>
</evidence>
<comment type="caution">
    <text evidence="10">The sequence shown here is derived from an EMBL/GenBank/DDBJ whole genome shotgun (WGS) entry which is preliminary data.</text>
</comment>
<dbReference type="Gene3D" id="1.10.630.10">
    <property type="entry name" value="Cytochrome P450"/>
    <property type="match status" value="1"/>
</dbReference>
<evidence type="ECO:0000256" key="4">
    <source>
        <dbReference type="ARBA" id="ARBA00022723"/>
    </source>
</evidence>
<accession>A0A395IXD0</accession>
<evidence type="ECO:0008006" key="12">
    <source>
        <dbReference type="Google" id="ProtNLM"/>
    </source>
</evidence>
<dbReference type="PANTHER" id="PTHR24292:SF54">
    <property type="entry name" value="CYP9F3-RELATED"/>
    <property type="match status" value="1"/>
</dbReference>
<dbReference type="AlphaFoldDB" id="A0A395IXD0"/>
<dbReference type="InterPro" id="IPR036396">
    <property type="entry name" value="Cyt_P450_sf"/>
</dbReference>
<dbReference type="GO" id="GO:0005506">
    <property type="term" value="F:iron ion binding"/>
    <property type="evidence" value="ECO:0007669"/>
    <property type="project" value="InterPro"/>
</dbReference>
<keyword evidence="6" id="KW-0408">Iron</keyword>
<dbReference type="SUPFAM" id="SSF48264">
    <property type="entry name" value="Cytochrome P450"/>
    <property type="match status" value="1"/>
</dbReference>
<keyword evidence="5" id="KW-0560">Oxidoreductase</keyword>
<keyword evidence="11" id="KW-1185">Reference proteome</keyword>
<keyword evidence="7" id="KW-0843">Virulence</keyword>
<evidence type="ECO:0000313" key="10">
    <source>
        <dbReference type="EMBL" id="RAL64937.1"/>
    </source>
</evidence>
<dbReference type="InterPro" id="IPR001128">
    <property type="entry name" value="Cyt_P450"/>
</dbReference>
<name>A0A395IXD0_9HELO</name>
<evidence type="ECO:0000256" key="6">
    <source>
        <dbReference type="ARBA" id="ARBA00023004"/>
    </source>
</evidence>
<proteinExistence type="inferred from homology"/>
<protein>
    <recommendedName>
        <fullName evidence="12">Cytochrome P450</fullName>
    </recommendedName>
</protein>
<comment type="similarity">
    <text evidence="2">Belongs to the cytochrome P450 family.</text>
</comment>
<reference evidence="10 11" key="1">
    <citation type="submission" date="2018-06" db="EMBL/GenBank/DDBJ databases">
        <title>Genome Sequence of the Brown Rot Fungal Pathogen Monilinia fructigena.</title>
        <authorList>
            <person name="Landi L."/>
            <person name="De Miccolis Angelini R.M."/>
            <person name="Pollastro S."/>
            <person name="Abate D."/>
            <person name="Faretra F."/>
            <person name="Romanazzi G."/>
        </authorList>
    </citation>
    <scope>NUCLEOTIDE SEQUENCE [LARGE SCALE GENOMIC DNA]</scope>
    <source>
        <strain evidence="10 11">Mfrg269</strain>
    </source>
</reference>
<evidence type="ECO:0000256" key="1">
    <source>
        <dbReference type="ARBA" id="ARBA00001971"/>
    </source>
</evidence>
<dbReference type="InterPro" id="IPR050476">
    <property type="entry name" value="Insect_CytP450_Detox"/>
</dbReference>
<evidence type="ECO:0000313" key="11">
    <source>
        <dbReference type="Proteomes" id="UP000249056"/>
    </source>
</evidence>
<dbReference type="OrthoDB" id="1470350at2759"/>
<dbReference type="PANTHER" id="PTHR24292">
    <property type="entry name" value="CYTOCHROME P450"/>
    <property type="match status" value="1"/>
</dbReference>
<comment type="cofactor">
    <cofactor evidence="1">
        <name>heme</name>
        <dbReference type="ChEBI" id="CHEBI:30413"/>
    </cofactor>
</comment>
<dbReference type="GO" id="GO:0004497">
    <property type="term" value="F:monooxygenase activity"/>
    <property type="evidence" value="ECO:0007669"/>
    <property type="project" value="UniProtKB-KW"/>
</dbReference>
<evidence type="ECO:0000256" key="5">
    <source>
        <dbReference type="ARBA" id="ARBA00023002"/>
    </source>
</evidence>
<gene>
    <name evidence="10" type="ORF">DID88_001528</name>
</gene>
<organism evidence="10 11">
    <name type="scientific">Monilinia fructigena</name>
    <dbReference type="NCBI Taxonomy" id="38457"/>
    <lineage>
        <taxon>Eukaryota</taxon>
        <taxon>Fungi</taxon>
        <taxon>Dikarya</taxon>
        <taxon>Ascomycota</taxon>
        <taxon>Pezizomycotina</taxon>
        <taxon>Leotiomycetes</taxon>
        <taxon>Helotiales</taxon>
        <taxon>Sclerotiniaceae</taxon>
        <taxon>Monilinia</taxon>
    </lineage>
</organism>
<evidence type="ECO:0000256" key="8">
    <source>
        <dbReference type="ARBA" id="ARBA00023033"/>
    </source>
</evidence>
<evidence type="ECO:0000256" key="2">
    <source>
        <dbReference type="ARBA" id="ARBA00010617"/>
    </source>
</evidence>
<sequence length="275" mass="31324">MTSSWLPLLIFDRVWHAGYEPFARYLSAETILKKPVAEMQMLNIHGPTVTGTNGAESRRYRRVTTAAFGTKTYDRVWKESIIAAEKILSDLNLEANNGICLTSPLEKDDSEHRHRKRSHKHELSYFEAFSTSASHMGSIYLVPRLLLKISPLKIHKHAWKSFKEWQWYMKKWFAARQHNRSAQNVTSDLLDALITAGEDKNENRIPYSAILGNIWVFILGGYHTSSNTLHFILILLAIFPDVQETLQGSLDSLFADRSPSDGPMPQITPNSSNPI</sequence>
<dbReference type="EMBL" id="QKRW01000012">
    <property type="protein sequence ID" value="RAL64937.1"/>
    <property type="molecule type" value="Genomic_DNA"/>
</dbReference>